<reference evidence="2" key="1">
    <citation type="submission" date="2014-09" db="EMBL/GenBank/DDBJ databases">
        <authorList>
            <person name="Magalhaes I.L.F."/>
            <person name="Oliveira U."/>
            <person name="Santos F.R."/>
            <person name="Vidigal T.H.D.A."/>
            <person name="Brescovit A.D."/>
            <person name="Santos A.J."/>
        </authorList>
    </citation>
    <scope>NUCLEOTIDE SEQUENCE</scope>
    <source>
        <tissue evidence="2">Shoot tissue taken approximately 20 cm above the soil surface</tissue>
    </source>
</reference>
<feature type="signal peptide" evidence="1">
    <location>
        <begin position="1"/>
        <end position="18"/>
    </location>
</feature>
<feature type="chain" id="PRO_5002060110" description="Secreted protein" evidence="1">
    <location>
        <begin position="19"/>
        <end position="67"/>
    </location>
</feature>
<keyword evidence="1" id="KW-0732">Signal</keyword>
<evidence type="ECO:0000313" key="2">
    <source>
        <dbReference type="EMBL" id="JAD43678.1"/>
    </source>
</evidence>
<name>A0A0A9A170_ARUDO</name>
<reference evidence="2" key="2">
    <citation type="journal article" date="2015" name="Data Brief">
        <title>Shoot transcriptome of the giant reed, Arundo donax.</title>
        <authorList>
            <person name="Barrero R.A."/>
            <person name="Guerrero F.D."/>
            <person name="Moolhuijzen P."/>
            <person name="Goolsby J.A."/>
            <person name="Tidwell J."/>
            <person name="Bellgard S.E."/>
            <person name="Bellgard M.I."/>
        </authorList>
    </citation>
    <scope>NUCLEOTIDE SEQUENCE</scope>
    <source>
        <tissue evidence="2">Shoot tissue taken approximately 20 cm above the soil surface</tissue>
    </source>
</reference>
<evidence type="ECO:0008006" key="3">
    <source>
        <dbReference type="Google" id="ProtNLM"/>
    </source>
</evidence>
<protein>
    <recommendedName>
        <fullName evidence="3">Secreted protein</fullName>
    </recommendedName>
</protein>
<evidence type="ECO:0000256" key="1">
    <source>
        <dbReference type="SAM" id="SignalP"/>
    </source>
</evidence>
<sequence>MDMRGGRWLLVVVRRLLGDAAGGLGGGAGVRLLLPEEGLHVGAPRHGSGAADLSPVICGWCVGRNGV</sequence>
<dbReference type="AlphaFoldDB" id="A0A0A9A170"/>
<dbReference type="EMBL" id="GBRH01254217">
    <property type="protein sequence ID" value="JAD43678.1"/>
    <property type="molecule type" value="Transcribed_RNA"/>
</dbReference>
<proteinExistence type="predicted"/>
<organism evidence="2">
    <name type="scientific">Arundo donax</name>
    <name type="common">Giant reed</name>
    <name type="synonym">Donax arundinaceus</name>
    <dbReference type="NCBI Taxonomy" id="35708"/>
    <lineage>
        <taxon>Eukaryota</taxon>
        <taxon>Viridiplantae</taxon>
        <taxon>Streptophyta</taxon>
        <taxon>Embryophyta</taxon>
        <taxon>Tracheophyta</taxon>
        <taxon>Spermatophyta</taxon>
        <taxon>Magnoliopsida</taxon>
        <taxon>Liliopsida</taxon>
        <taxon>Poales</taxon>
        <taxon>Poaceae</taxon>
        <taxon>PACMAD clade</taxon>
        <taxon>Arundinoideae</taxon>
        <taxon>Arundineae</taxon>
        <taxon>Arundo</taxon>
    </lineage>
</organism>
<accession>A0A0A9A170</accession>